<evidence type="ECO:0000313" key="1">
    <source>
        <dbReference type="EMBL" id="KAK4023028.1"/>
    </source>
</evidence>
<dbReference type="EMBL" id="JAOYFB010000037">
    <property type="protein sequence ID" value="KAK4023028.1"/>
    <property type="molecule type" value="Genomic_DNA"/>
</dbReference>
<proteinExistence type="predicted"/>
<keyword evidence="2" id="KW-1185">Reference proteome</keyword>
<organism evidence="1 2">
    <name type="scientific">Daphnia magna</name>
    <dbReference type="NCBI Taxonomy" id="35525"/>
    <lineage>
        <taxon>Eukaryota</taxon>
        <taxon>Metazoa</taxon>
        <taxon>Ecdysozoa</taxon>
        <taxon>Arthropoda</taxon>
        <taxon>Crustacea</taxon>
        <taxon>Branchiopoda</taxon>
        <taxon>Diplostraca</taxon>
        <taxon>Cladocera</taxon>
        <taxon>Anomopoda</taxon>
        <taxon>Daphniidae</taxon>
        <taxon>Daphnia</taxon>
    </lineage>
</organism>
<accession>A0ABR0AD23</accession>
<gene>
    <name evidence="1" type="ORF">OUZ56_008465</name>
</gene>
<dbReference type="Proteomes" id="UP001234178">
    <property type="component" value="Unassembled WGS sequence"/>
</dbReference>
<protein>
    <submittedName>
        <fullName evidence="1">Uncharacterized protein</fullName>
    </submittedName>
</protein>
<comment type="caution">
    <text evidence="1">The sequence shown here is derived from an EMBL/GenBank/DDBJ whole genome shotgun (WGS) entry which is preliminary data.</text>
</comment>
<evidence type="ECO:0000313" key="2">
    <source>
        <dbReference type="Proteomes" id="UP001234178"/>
    </source>
</evidence>
<name>A0ABR0AD23_9CRUS</name>
<reference evidence="1 2" key="1">
    <citation type="journal article" date="2023" name="Nucleic Acids Res.">
        <title>The hologenome of Daphnia magna reveals possible DNA methylation and microbiome-mediated evolution of the host genome.</title>
        <authorList>
            <person name="Chaturvedi A."/>
            <person name="Li X."/>
            <person name="Dhandapani V."/>
            <person name="Marshall H."/>
            <person name="Kissane S."/>
            <person name="Cuenca-Cambronero M."/>
            <person name="Asole G."/>
            <person name="Calvet F."/>
            <person name="Ruiz-Romero M."/>
            <person name="Marangio P."/>
            <person name="Guigo R."/>
            <person name="Rago D."/>
            <person name="Mirbahai L."/>
            <person name="Eastwood N."/>
            <person name="Colbourne J.K."/>
            <person name="Zhou J."/>
            <person name="Mallon E."/>
            <person name="Orsini L."/>
        </authorList>
    </citation>
    <scope>NUCLEOTIDE SEQUENCE [LARGE SCALE GENOMIC DNA]</scope>
    <source>
        <strain evidence="1">LRV0_1</strain>
    </source>
</reference>
<sequence length="60" mass="6536">MTIASGRIERNTRLSVAGTKGPAAAATCVSNKWGEEKKRCCLKQLTVHQLKGKETKTSFN</sequence>